<name>A0A9P5CTK2_CRYP1</name>
<reference evidence="3" key="1">
    <citation type="journal article" date="2020" name="Phytopathology">
        <title>Genome sequence of the chestnut blight fungus Cryphonectria parasitica EP155: A fundamental resource for an archetypical invasive plant pathogen.</title>
        <authorList>
            <person name="Crouch J.A."/>
            <person name="Dawe A."/>
            <person name="Aerts A."/>
            <person name="Barry K."/>
            <person name="Churchill A.C.L."/>
            <person name="Grimwood J."/>
            <person name="Hillman B."/>
            <person name="Milgroom M.G."/>
            <person name="Pangilinan J."/>
            <person name="Smith M."/>
            <person name="Salamov A."/>
            <person name="Schmutz J."/>
            <person name="Yadav J."/>
            <person name="Grigoriev I.V."/>
            <person name="Nuss D."/>
        </authorList>
    </citation>
    <scope>NUCLEOTIDE SEQUENCE</scope>
    <source>
        <strain evidence="3">EP155</strain>
    </source>
</reference>
<evidence type="ECO:0000313" key="3">
    <source>
        <dbReference type="EMBL" id="KAF3769757.1"/>
    </source>
</evidence>
<keyword evidence="2" id="KW-1133">Transmembrane helix</keyword>
<keyword evidence="2" id="KW-0812">Transmembrane</keyword>
<feature type="compositionally biased region" description="Polar residues" evidence="1">
    <location>
        <begin position="250"/>
        <end position="276"/>
    </location>
</feature>
<accession>A0A9P5CTK2</accession>
<feature type="region of interest" description="Disordered" evidence="1">
    <location>
        <begin position="367"/>
        <end position="418"/>
    </location>
</feature>
<dbReference type="RefSeq" id="XP_040780718.1">
    <property type="nucleotide sequence ID" value="XM_040922428.1"/>
</dbReference>
<feature type="transmembrane region" description="Helical" evidence="2">
    <location>
        <begin position="203"/>
        <end position="222"/>
    </location>
</feature>
<feature type="transmembrane region" description="Helical" evidence="2">
    <location>
        <begin position="31"/>
        <end position="50"/>
    </location>
</feature>
<evidence type="ECO:0000256" key="2">
    <source>
        <dbReference type="SAM" id="Phobius"/>
    </source>
</evidence>
<feature type="transmembrane region" description="Helical" evidence="2">
    <location>
        <begin position="83"/>
        <end position="103"/>
    </location>
</feature>
<keyword evidence="2" id="KW-0472">Membrane</keyword>
<dbReference type="GeneID" id="63839557"/>
<keyword evidence="4" id="KW-1185">Reference proteome</keyword>
<comment type="caution">
    <text evidence="3">The sequence shown here is derived from an EMBL/GenBank/DDBJ whole genome shotgun (WGS) entry which is preliminary data.</text>
</comment>
<dbReference type="EMBL" id="MU032344">
    <property type="protein sequence ID" value="KAF3769757.1"/>
    <property type="molecule type" value="Genomic_DNA"/>
</dbReference>
<evidence type="ECO:0000256" key="1">
    <source>
        <dbReference type="SAM" id="MobiDB-lite"/>
    </source>
</evidence>
<feature type="transmembrane region" description="Helical" evidence="2">
    <location>
        <begin position="154"/>
        <end position="173"/>
    </location>
</feature>
<organism evidence="3 4">
    <name type="scientific">Cryphonectria parasitica (strain ATCC 38755 / EP155)</name>
    <dbReference type="NCBI Taxonomy" id="660469"/>
    <lineage>
        <taxon>Eukaryota</taxon>
        <taxon>Fungi</taxon>
        <taxon>Dikarya</taxon>
        <taxon>Ascomycota</taxon>
        <taxon>Pezizomycotina</taxon>
        <taxon>Sordariomycetes</taxon>
        <taxon>Sordariomycetidae</taxon>
        <taxon>Diaporthales</taxon>
        <taxon>Cryphonectriaceae</taxon>
        <taxon>Cryphonectria-Endothia species complex</taxon>
        <taxon>Cryphonectria</taxon>
    </lineage>
</organism>
<protein>
    <submittedName>
        <fullName evidence="3">Uncharacterized protein</fullName>
    </submittedName>
</protein>
<feature type="region of interest" description="Disordered" evidence="1">
    <location>
        <begin position="244"/>
        <end position="290"/>
    </location>
</feature>
<dbReference type="Proteomes" id="UP000803844">
    <property type="component" value="Unassembled WGS sequence"/>
</dbReference>
<dbReference type="OrthoDB" id="5287295at2759"/>
<dbReference type="AlphaFoldDB" id="A0A9P5CTK2"/>
<gene>
    <name evidence="3" type="ORF">M406DRAFT_348869</name>
</gene>
<feature type="compositionally biased region" description="Polar residues" evidence="1">
    <location>
        <begin position="367"/>
        <end position="385"/>
    </location>
</feature>
<proteinExistence type="predicted"/>
<sequence length="418" mass="47132">MTWQFHYGKAHETDAEVQYQNEIFGLKLALAYLRSFAFMVEASLVFFLLYSPKLYRLWGHCECTTYAQIPYVEVQPDALTRNAVVTSLFGSCIFLLMILVKYLQSRWQLKTWQTLQYGQAAQSTSTTRKSTLNSRRSRAFSDSRPGSATFDRWLVVRLSIAFATLCVFEWTNINPHLSAKDRVVEAANESAPDLSTTRAMKTVTGYLSGVSPSLLAFVVFGTTKTFQRKMYQTFVPKFLRPKRNRKGNSRLASHHQSQLPFSTTKNSSVTHTSISGLTAPGTPQRPRSLSMQLSHSSIRKPETSLGPIYEPGCLWLPDDDTPRSSLRPSQVGVAVGTPRRSARETFLISEADDESVEDMTSIPMSRFNNTHTRHLSGSSSHTTRIWSEGRRESVSSSRRGSSRQRHNSESVPRRGSAY</sequence>
<evidence type="ECO:0000313" key="4">
    <source>
        <dbReference type="Proteomes" id="UP000803844"/>
    </source>
</evidence>